<dbReference type="InterPro" id="IPR000847">
    <property type="entry name" value="LysR_HTH_N"/>
</dbReference>
<dbReference type="CDD" id="cd08422">
    <property type="entry name" value="PBP2_CrgA_like"/>
    <property type="match status" value="1"/>
</dbReference>
<accession>A0A560K2K9</accession>
<dbReference type="AlphaFoldDB" id="A0A560K2K9"/>
<dbReference type="InterPro" id="IPR036390">
    <property type="entry name" value="WH_DNA-bd_sf"/>
</dbReference>
<keyword evidence="4" id="KW-0804">Transcription</keyword>
<feature type="domain" description="HTH lysR-type" evidence="5">
    <location>
        <begin position="1"/>
        <end position="58"/>
    </location>
</feature>
<dbReference type="SUPFAM" id="SSF53850">
    <property type="entry name" value="Periplasmic binding protein-like II"/>
    <property type="match status" value="1"/>
</dbReference>
<evidence type="ECO:0000256" key="3">
    <source>
        <dbReference type="ARBA" id="ARBA00023125"/>
    </source>
</evidence>
<protein>
    <submittedName>
        <fullName evidence="6">DNA-binding transcriptional LysR family regulator</fullName>
    </submittedName>
</protein>
<evidence type="ECO:0000256" key="4">
    <source>
        <dbReference type="ARBA" id="ARBA00023163"/>
    </source>
</evidence>
<dbReference type="EMBL" id="VITV01000003">
    <property type="protein sequence ID" value="TWB77573.1"/>
    <property type="molecule type" value="Genomic_DNA"/>
</dbReference>
<dbReference type="Gene3D" id="3.40.190.290">
    <property type="match status" value="1"/>
</dbReference>
<dbReference type="Gene3D" id="1.10.10.10">
    <property type="entry name" value="Winged helix-like DNA-binding domain superfamily/Winged helix DNA-binding domain"/>
    <property type="match status" value="1"/>
</dbReference>
<dbReference type="FunFam" id="1.10.10.10:FF:000001">
    <property type="entry name" value="LysR family transcriptional regulator"/>
    <property type="match status" value="1"/>
</dbReference>
<organism evidence="6 7">
    <name type="scientific">Nitrospirillum amazonense</name>
    <dbReference type="NCBI Taxonomy" id="28077"/>
    <lineage>
        <taxon>Bacteria</taxon>
        <taxon>Pseudomonadati</taxon>
        <taxon>Pseudomonadota</taxon>
        <taxon>Alphaproteobacteria</taxon>
        <taxon>Rhodospirillales</taxon>
        <taxon>Azospirillaceae</taxon>
        <taxon>Nitrospirillum</taxon>
    </lineage>
</organism>
<evidence type="ECO:0000259" key="5">
    <source>
        <dbReference type="PROSITE" id="PS50931"/>
    </source>
</evidence>
<sequence length="307" mass="33345">MDWDRVRVFHTVAEAGSFTHAGAILALSQSAISRQISSLEQQLKARLFHRHARGLVLTEQGEVLYQTARDVIDRLAMAEARVSDSLEQAGGTLRISTTAAFAQWLAPRLKAFQDRHADVRVVLQLDEGNANLALRQADVAIRMGAPSQLDLIQRPLFATHIQAYATADYVRAHGLPQRPEDLDGHRLIAYRDSLTAPGSALAAEGNWLLRAGAGEEGGRQPALAVDDAQAVHLAIRSGLGIGTLPCFFAEDAKAQDQGLIRILPAVPAPRLDAYLVYAVALRGSKRIGAFRDFVMHELRKAPMGKAA</sequence>
<gene>
    <name evidence="6" type="ORF">FBZ87_103391</name>
</gene>
<dbReference type="GO" id="GO:0003700">
    <property type="term" value="F:DNA-binding transcription factor activity"/>
    <property type="evidence" value="ECO:0007669"/>
    <property type="project" value="InterPro"/>
</dbReference>
<comment type="caution">
    <text evidence="6">The sequence shown here is derived from an EMBL/GenBank/DDBJ whole genome shotgun (WGS) entry which is preliminary data.</text>
</comment>
<dbReference type="InterPro" id="IPR036388">
    <property type="entry name" value="WH-like_DNA-bd_sf"/>
</dbReference>
<dbReference type="PRINTS" id="PR00039">
    <property type="entry name" value="HTHLYSR"/>
</dbReference>
<proteinExistence type="inferred from homology"/>
<dbReference type="PROSITE" id="PS50931">
    <property type="entry name" value="HTH_LYSR"/>
    <property type="match status" value="1"/>
</dbReference>
<dbReference type="InterPro" id="IPR005119">
    <property type="entry name" value="LysR_subst-bd"/>
</dbReference>
<dbReference type="GO" id="GO:0043565">
    <property type="term" value="F:sequence-specific DNA binding"/>
    <property type="evidence" value="ECO:0007669"/>
    <property type="project" value="TreeGrafter"/>
</dbReference>
<keyword evidence="3 6" id="KW-0238">DNA-binding</keyword>
<dbReference type="InterPro" id="IPR058163">
    <property type="entry name" value="LysR-type_TF_proteobact-type"/>
</dbReference>
<dbReference type="Pfam" id="PF03466">
    <property type="entry name" value="LysR_substrate"/>
    <property type="match status" value="1"/>
</dbReference>
<dbReference type="Proteomes" id="UP000320516">
    <property type="component" value="Unassembled WGS sequence"/>
</dbReference>
<reference evidence="6 7" key="1">
    <citation type="submission" date="2019-06" db="EMBL/GenBank/DDBJ databases">
        <title>Genomic Encyclopedia of Type Strains, Phase IV (KMG-V): Genome sequencing to study the core and pangenomes of soil and plant-associated prokaryotes.</title>
        <authorList>
            <person name="Whitman W."/>
        </authorList>
    </citation>
    <scope>NUCLEOTIDE SEQUENCE [LARGE SCALE GENOMIC DNA]</scope>
    <source>
        <strain evidence="6 7">BR 12005</strain>
    </source>
</reference>
<dbReference type="Pfam" id="PF00126">
    <property type="entry name" value="HTH_1"/>
    <property type="match status" value="1"/>
</dbReference>
<keyword evidence="2" id="KW-0805">Transcription regulation</keyword>
<evidence type="ECO:0000313" key="7">
    <source>
        <dbReference type="Proteomes" id="UP000320516"/>
    </source>
</evidence>
<dbReference type="PANTHER" id="PTHR30537">
    <property type="entry name" value="HTH-TYPE TRANSCRIPTIONAL REGULATOR"/>
    <property type="match status" value="1"/>
</dbReference>
<dbReference type="PANTHER" id="PTHR30537:SF20">
    <property type="entry name" value="TRANSCRIPTIONAL REGULATORY PROTEIN"/>
    <property type="match status" value="1"/>
</dbReference>
<name>A0A560K2K9_9PROT</name>
<dbReference type="GO" id="GO:0006351">
    <property type="term" value="P:DNA-templated transcription"/>
    <property type="evidence" value="ECO:0007669"/>
    <property type="project" value="TreeGrafter"/>
</dbReference>
<dbReference type="RefSeq" id="WP_145610167.1">
    <property type="nucleotide sequence ID" value="NZ_JARPAF010000004.1"/>
</dbReference>
<comment type="similarity">
    <text evidence="1">Belongs to the LysR transcriptional regulatory family.</text>
</comment>
<dbReference type="SUPFAM" id="SSF46785">
    <property type="entry name" value="Winged helix' DNA-binding domain"/>
    <property type="match status" value="1"/>
</dbReference>
<evidence type="ECO:0000256" key="1">
    <source>
        <dbReference type="ARBA" id="ARBA00009437"/>
    </source>
</evidence>
<evidence type="ECO:0000256" key="2">
    <source>
        <dbReference type="ARBA" id="ARBA00023015"/>
    </source>
</evidence>
<evidence type="ECO:0000313" key="6">
    <source>
        <dbReference type="EMBL" id="TWB77573.1"/>
    </source>
</evidence>